<name>A0A5E4PMX6_9NEOP</name>
<evidence type="ECO:0000313" key="1">
    <source>
        <dbReference type="EMBL" id="VVC86639.1"/>
    </source>
</evidence>
<accession>A0A5E4PMX6</accession>
<proteinExistence type="predicted"/>
<organism evidence="1 2">
    <name type="scientific">Leptidea sinapis</name>
    <dbReference type="NCBI Taxonomy" id="189913"/>
    <lineage>
        <taxon>Eukaryota</taxon>
        <taxon>Metazoa</taxon>
        <taxon>Ecdysozoa</taxon>
        <taxon>Arthropoda</taxon>
        <taxon>Hexapoda</taxon>
        <taxon>Insecta</taxon>
        <taxon>Pterygota</taxon>
        <taxon>Neoptera</taxon>
        <taxon>Endopterygota</taxon>
        <taxon>Lepidoptera</taxon>
        <taxon>Glossata</taxon>
        <taxon>Ditrysia</taxon>
        <taxon>Papilionoidea</taxon>
        <taxon>Pieridae</taxon>
        <taxon>Dismorphiinae</taxon>
        <taxon>Leptidea</taxon>
    </lineage>
</organism>
<gene>
    <name evidence="1" type="ORF">LSINAPIS_LOCUS420</name>
</gene>
<evidence type="ECO:0000313" key="2">
    <source>
        <dbReference type="Proteomes" id="UP000324832"/>
    </source>
</evidence>
<protein>
    <submittedName>
        <fullName evidence="1">Uncharacterized protein</fullName>
    </submittedName>
</protein>
<keyword evidence="2" id="KW-1185">Reference proteome</keyword>
<dbReference type="Proteomes" id="UP000324832">
    <property type="component" value="Unassembled WGS sequence"/>
</dbReference>
<reference evidence="1 2" key="1">
    <citation type="submission" date="2017-07" db="EMBL/GenBank/DDBJ databases">
        <authorList>
            <person name="Talla V."/>
            <person name="Backstrom N."/>
        </authorList>
    </citation>
    <scope>NUCLEOTIDE SEQUENCE [LARGE SCALE GENOMIC DNA]</scope>
</reference>
<sequence length="75" mass="8417">MTFGLILLKFEVPSHQSGCKHALELLMWTHRRGEDPTPADVACYWKKSRISGIGTVIKYIEVEKLTNKTSTTPVG</sequence>
<dbReference type="EMBL" id="FZQP02000005">
    <property type="protein sequence ID" value="VVC86639.1"/>
    <property type="molecule type" value="Genomic_DNA"/>
</dbReference>
<dbReference type="AlphaFoldDB" id="A0A5E4PMX6"/>